<dbReference type="Pfam" id="PF03413">
    <property type="entry name" value="PepSY"/>
    <property type="match status" value="2"/>
</dbReference>
<evidence type="ECO:0000256" key="1">
    <source>
        <dbReference type="SAM" id="SignalP"/>
    </source>
</evidence>
<feature type="chain" id="PRO_5011682693" evidence="1">
    <location>
        <begin position="29"/>
        <end position="282"/>
    </location>
</feature>
<dbReference type="OrthoDB" id="8253315at2"/>
<sequence length="282" mass="30336">MQKDFRYQALGALCFLLLALTLSGQGLAQQAASRSLSQVNISPFRIVAEDALAIVNSGNLKRAKARIKDLETDWDRAEAKLRPRSPEQWRAIDKAIDAALLQLRADSPRAPAAKEALQNLLVELGRPDQSAAAAPGKTEASDLAKLPITDIIAVVEKLQAGTRVLDVSFEPKDGQPAYLVRTYANGKIWDGLLDGVTGAAIGGGTVIDELALDDEDKAEVAASKHAKITLRQAIETAEKAGEGRALNAGLEQVRGRVVWEILIQNTKVSRQVHIDPITGEIL</sequence>
<feature type="domain" description="PepSY" evidence="2">
    <location>
        <begin position="145"/>
        <end position="202"/>
    </location>
</feature>
<gene>
    <name evidence="3" type="ORF">SAMN05444171_1590</name>
</gene>
<dbReference type="RefSeq" id="WP_074817596.1">
    <property type="nucleotide sequence ID" value="NZ_FNTI01000001.1"/>
</dbReference>
<feature type="signal peptide" evidence="1">
    <location>
        <begin position="1"/>
        <end position="28"/>
    </location>
</feature>
<feature type="domain" description="PepSY" evidence="2">
    <location>
        <begin position="227"/>
        <end position="282"/>
    </location>
</feature>
<proteinExistence type="predicted"/>
<name>A0A1M6UNM6_9BRAD</name>
<dbReference type="Gene3D" id="3.10.450.40">
    <property type="match status" value="1"/>
</dbReference>
<dbReference type="Proteomes" id="UP000183208">
    <property type="component" value="Unassembled WGS sequence"/>
</dbReference>
<protein>
    <submittedName>
        <fullName evidence="3">Uncharacterized membrane protein YkoI</fullName>
    </submittedName>
</protein>
<dbReference type="EMBL" id="FNTI01000001">
    <property type="protein sequence ID" value="SEC51163.1"/>
    <property type="molecule type" value="Genomic_DNA"/>
</dbReference>
<accession>A0A1M6UNM6</accession>
<dbReference type="InterPro" id="IPR025711">
    <property type="entry name" value="PepSY"/>
</dbReference>
<keyword evidence="1" id="KW-0732">Signal</keyword>
<evidence type="ECO:0000313" key="3">
    <source>
        <dbReference type="EMBL" id="SEC51163.1"/>
    </source>
</evidence>
<evidence type="ECO:0000313" key="4">
    <source>
        <dbReference type="Proteomes" id="UP000183208"/>
    </source>
</evidence>
<dbReference type="AlphaFoldDB" id="A0A1M6UNM6"/>
<organism evidence="3 4">
    <name type="scientific">Bradyrhizobium lablabi</name>
    <dbReference type="NCBI Taxonomy" id="722472"/>
    <lineage>
        <taxon>Bacteria</taxon>
        <taxon>Pseudomonadati</taxon>
        <taxon>Pseudomonadota</taxon>
        <taxon>Alphaproteobacteria</taxon>
        <taxon>Hyphomicrobiales</taxon>
        <taxon>Nitrobacteraceae</taxon>
        <taxon>Bradyrhizobium</taxon>
    </lineage>
</organism>
<reference evidence="3 4" key="1">
    <citation type="submission" date="2016-10" db="EMBL/GenBank/DDBJ databases">
        <authorList>
            <person name="de Groot N.N."/>
        </authorList>
    </citation>
    <scope>NUCLEOTIDE SEQUENCE [LARGE SCALE GENOMIC DNA]</scope>
    <source>
        <strain evidence="3 4">GAS522</strain>
    </source>
</reference>
<evidence type="ECO:0000259" key="2">
    <source>
        <dbReference type="Pfam" id="PF03413"/>
    </source>
</evidence>